<keyword evidence="4" id="KW-1185">Reference proteome</keyword>
<evidence type="ECO:0000313" key="3">
    <source>
        <dbReference type="EMBL" id="GAA0727404.1"/>
    </source>
</evidence>
<comment type="caution">
    <text evidence="3">The sequence shown here is derived from an EMBL/GenBank/DDBJ whole genome shotgun (WGS) entry which is preliminary data.</text>
</comment>
<evidence type="ECO:0000313" key="4">
    <source>
        <dbReference type="Proteomes" id="UP001501758"/>
    </source>
</evidence>
<evidence type="ECO:0000256" key="1">
    <source>
        <dbReference type="SAM" id="SignalP"/>
    </source>
</evidence>
<evidence type="ECO:0000259" key="2">
    <source>
        <dbReference type="Pfam" id="PF18935"/>
    </source>
</evidence>
<dbReference type="Pfam" id="PF18935">
    <property type="entry name" value="DUF5683"/>
    <property type="match status" value="1"/>
</dbReference>
<feature type="domain" description="DUF5683" evidence="2">
    <location>
        <begin position="56"/>
        <end position="203"/>
    </location>
</feature>
<accession>A0ABN1J411</accession>
<feature type="signal peptide" evidence="1">
    <location>
        <begin position="1"/>
        <end position="21"/>
    </location>
</feature>
<sequence length="203" mass="23446">MKIKSIYIVLFLCCFVHNIFAQEEDNNENEELKVVTEEVAVKKKRKRNKKIKPYEPLAPARAAFYSAVLPGLGQAYTGKYWKIPIVYGALGAGIYFYTFNNDQYTEARDFYKGRLAGIPDDPSNRLSVLTDEQLIDRQRRFRRDQELSILITAGLYVLNIIDANVTAHLQQFNVSKDLTFQPKININEFDYTPSYGMSLNYSF</sequence>
<dbReference type="RefSeq" id="WP_343913596.1">
    <property type="nucleotide sequence ID" value="NZ_BAAAGE010000003.1"/>
</dbReference>
<dbReference type="Proteomes" id="UP001501758">
    <property type="component" value="Unassembled WGS sequence"/>
</dbReference>
<reference evidence="3 4" key="1">
    <citation type="journal article" date="2019" name="Int. J. Syst. Evol. Microbiol.">
        <title>The Global Catalogue of Microorganisms (GCM) 10K type strain sequencing project: providing services to taxonomists for standard genome sequencing and annotation.</title>
        <authorList>
            <consortium name="The Broad Institute Genomics Platform"/>
            <consortium name="The Broad Institute Genome Sequencing Center for Infectious Disease"/>
            <person name="Wu L."/>
            <person name="Ma J."/>
        </authorList>
    </citation>
    <scope>NUCLEOTIDE SEQUENCE [LARGE SCALE GENOMIC DNA]</scope>
    <source>
        <strain evidence="3 4">JCM 15974</strain>
    </source>
</reference>
<dbReference type="EMBL" id="BAAAGE010000003">
    <property type="protein sequence ID" value="GAA0727404.1"/>
    <property type="molecule type" value="Genomic_DNA"/>
</dbReference>
<name>A0ABN1J411_9FLAO</name>
<keyword evidence="1" id="KW-0732">Signal</keyword>
<organism evidence="3 4">
    <name type="scientific">Aquimarina litoralis</name>
    <dbReference type="NCBI Taxonomy" id="584605"/>
    <lineage>
        <taxon>Bacteria</taxon>
        <taxon>Pseudomonadati</taxon>
        <taxon>Bacteroidota</taxon>
        <taxon>Flavobacteriia</taxon>
        <taxon>Flavobacteriales</taxon>
        <taxon>Flavobacteriaceae</taxon>
        <taxon>Aquimarina</taxon>
    </lineage>
</organism>
<protein>
    <recommendedName>
        <fullName evidence="2">DUF5683 domain-containing protein</fullName>
    </recommendedName>
</protein>
<feature type="chain" id="PRO_5047316527" description="DUF5683 domain-containing protein" evidence="1">
    <location>
        <begin position="22"/>
        <end position="203"/>
    </location>
</feature>
<dbReference type="InterPro" id="IPR043738">
    <property type="entry name" value="DUF5683"/>
</dbReference>
<proteinExistence type="predicted"/>
<gene>
    <name evidence="3" type="ORF">GCM10009430_35440</name>
</gene>